<dbReference type="SUPFAM" id="SSF48317">
    <property type="entry name" value="Acid phosphatase/Vanadium-dependent haloperoxidase"/>
    <property type="match status" value="1"/>
</dbReference>
<protein>
    <recommendedName>
        <fullName evidence="2">Phosphatidic acid phosphatase type 2/haloperoxidase domain-containing protein</fullName>
    </recommendedName>
</protein>
<feature type="domain" description="Phosphatidic acid phosphatase type 2/haloperoxidase" evidence="2">
    <location>
        <begin position="56"/>
        <end position="180"/>
    </location>
</feature>
<dbReference type="AlphaFoldDB" id="A0A806KH46"/>
<reference evidence="3" key="1">
    <citation type="submission" date="2012-03" db="EMBL/GenBank/DDBJ databases">
        <title>Functional metagenomics reveals considerable lignocellulase gene clusters in the gut microbiome of a wood-feeding higher termite.</title>
        <authorList>
            <person name="Liu N."/>
        </authorList>
    </citation>
    <scope>NUCLEOTIDE SEQUENCE</scope>
</reference>
<keyword evidence="1" id="KW-1133">Transmembrane helix</keyword>
<dbReference type="Gene3D" id="1.20.144.10">
    <property type="entry name" value="Phosphatidic acid phosphatase type 2/haloperoxidase"/>
    <property type="match status" value="1"/>
</dbReference>
<dbReference type="SMART" id="SM00014">
    <property type="entry name" value="acidPPc"/>
    <property type="match status" value="1"/>
</dbReference>
<proteinExistence type="predicted"/>
<organism evidence="3">
    <name type="scientific">uncultured bacterium contig00029</name>
    <dbReference type="NCBI Taxonomy" id="1181518"/>
    <lineage>
        <taxon>Bacteria</taxon>
        <taxon>environmental samples</taxon>
    </lineage>
</organism>
<accession>A0A806KH46</accession>
<dbReference type="InterPro" id="IPR000326">
    <property type="entry name" value="PAP2/HPO"/>
</dbReference>
<sequence length="206" mass="22662">MVETGVDWKWRQFAYNHDAVSYAGAPAVFSGSLVPIALPLTLYGVGRGYEDTKMQTAGVALAQAVILSTSLTTGIKAFTSRREPHIWGDDKQVHDEDLAKDFKFGFLRRIPFDGWPSGHTSAAWTIAATLTEFYPDNTLLAVGLYSYAVYMGLGVSTTIHWLSDAWAGALFGYAIGKTVARHFMKEESSPYSLVFVPNGIGICYRF</sequence>
<dbReference type="CDD" id="cd01610">
    <property type="entry name" value="PAP2_like"/>
    <property type="match status" value="1"/>
</dbReference>
<dbReference type="EMBL" id="JQ844182">
    <property type="protein sequence ID" value="AGS52109.1"/>
    <property type="molecule type" value="Genomic_DNA"/>
</dbReference>
<evidence type="ECO:0000259" key="2">
    <source>
        <dbReference type="SMART" id="SM00014"/>
    </source>
</evidence>
<name>A0A806KH46_9BACT</name>
<dbReference type="Pfam" id="PF01569">
    <property type="entry name" value="PAP2"/>
    <property type="match status" value="1"/>
</dbReference>
<keyword evidence="1" id="KW-0812">Transmembrane</keyword>
<evidence type="ECO:0000256" key="1">
    <source>
        <dbReference type="SAM" id="Phobius"/>
    </source>
</evidence>
<evidence type="ECO:0000313" key="3">
    <source>
        <dbReference type="EMBL" id="AGS52109.1"/>
    </source>
</evidence>
<feature type="transmembrane region" description="Helical" evidence="1">
    <location>
        <begin position="20"/>
        <end position="45"/>
    </location>
</feature>
<dbReference type="InterPro" id="IPR036938">
    <property type="entry name" value="PAP2/HPO_sf"/>
</dbReference>
<keyword evidence="1" id="KW-0472">Membrane</keyword>